<dbReference type="RefSeq" id="WP_194048802.1">
    <property type="nucleotide sequence ID" value="NZ_CP063373.1"/>
</dbReference>
<reference evidence="1 2" key="1">
    <citation type="submission" date="2020-10" db="EMBL/GenBank/DDBJ databases">
        <title>Streptomyces ferrugineus complate genome analysis.</title>
        <authorList>
            <person name="Anwar N."/>
        </authorList>
    </citation>
    <scope>NUCLEOTIDE SEQUENCE [LARGE SCALE GENOMIC DNA]</scope>
    <source>
        <strain evidence="1 2">CCTCC AA2014009</strain>
    </source>
</reference>
<dbReference type="KEGG" id="sfeu:IM697_18510"/>
<name>A0A7M2SX48_9ACTN</name>
<gene>
    <name evidence="1" type="ORF">IM697_18510</name>
</gene>
<evidence type="ECO:0000313" key="2">
    <source>
        <dbReference type="Proteomes" id="UP000594205"/>
    </source>
</evidence>
<accession>A0A7M2SX48</accession>
<dbReference type="Proteomes" id="UP000594205">
    <property type="component" value="Chromosome"/>
</dbReference>
<proteinExistence type="predicted"/>
<keyword evidence="2" id="KW-1185">Reference proteome</keyword>
<organism evidence="1 2">
    <name type="scientific">Streptomyces ferrugineus</name>
    <dbReference type="NCBI Taxonomy" id="1413221"/>
    <lineage>
        <taxon>Bacteria</taxon>
        <taxon>Bacillati</taxon>
        <taxon>Actinomycetota</taxon>
        <taxon>Actinomycetes</taxon>
        <taxon>Kitasatosporales</taxon>
        <taxon>Streptomycetaceae</taxon>
        <taxon>Streptomyces</taxon>
    </lineage>
</organism>
<sequence>MDDLEDCPVGDPPSPLLPLLTVEEAQSVVEVLGAVAAGGAVDVELAVVLLSNLAARVPSRAESSLGAAEAELLKAAAPFGPPHRFQTRCTRRSISSAGPPL</sequence>
<evidence type="ECO:0000313" key="1">
    <source>
        <dbReference type="EMBL" id="QOV40215.1"/>
    </source>
</evidence>
<dbReference type="EMBL" id="CP063373">
    <property type="protein sequence ID" value="QOV40215.1"/>
    <property type="molecule type" value="Genomic_DNA"/>
</dbReference>
<protein>
    <submittedName>
        <fullName evidence="1">Uncharacterized protein</fullName>
    </submittedName>
</protein>
<dbReference type="AlphaFoldDB" id="A0A7M2SX48"/>